<keyword evidence="2" id="KW-1185">Reference proteome</keyword>
<name>A0A223V276_9FLAO</name>
<dbReference type="KEGG" id="marb:CJ263_03760"/>
<dbReference type="EMBL" id="CP022957">
    <property type="protein sequence ID" value="ASV29412.1"/>
    <property type="molecule type" value="Genomic_DNA"/>
</dbReference>
<reference evidence="1 2" key="1">
    <citation type="submission" date="2017-08" db="EMBL/GenBank/DDBJ databases">
        <title>The complete genome sequence of Maribacter sp. B1, isolated from deep-sea sediment.</title>
        <authorList>
            <person name="Wu Y.-H."/>
            <person name="Cheng H."/>
            <person name="Xu X.-W."/>
        </authorList>
    </citation>
    <scope>NUCLEOTIDE SEQUENCE [LARGE SCALE GENOMIC DNA]</scope>
    <source>
        <strain evidence="1 2">B1</strain>
    </source>
</reference>
<evidence type="ECO:0000313" key="2">
    <source>
        <dbReference type="Proteomes" id="UP000215244"/>
    </source>
</evidence>
<dbReference type="AlphaFoldDB" id="A0A223V276"/>
<evidence type="ECO:0000313" key="1">
    <source>
        <dbReference type="EMBL" id="ASV29412.1"/>
    </source>
</evidence>
<protein>
    <submittedName>
        <fullName evidence="1">Uncharacterized protein</fullName>
    </submittedName>
</protein>
<dbReference type="Proteomes" id="UP000215244">
    <property type="component" value="Chromosome"/>
</dbReference>
<sequence>MIVLTSCSGNNKDIDELKASIQKQSNCSNVELSLSSFGITLSKDSPNSSGARYEFLAGDCPNNDFDTIKAALLEDFEKKGLCNDAFIIIDFEGGQQIAFSNCNAVKN</sequence>
<proteinExistence type="predicted"/>
<organism evidence="1 2">
    <name type="scientific">Maribacter cobaltidurans</name>
    <dbReference type="NCBI Taxonomy" id="1178778"/>
    <lineage>
        <taxon>Bacteria</taxon>
        <taxon>Pseudomonadati</taxon>
        <taxon>Bacteroidota</taxon>
        <taxon>Flavobacteriia</taxon>
        <taxon>Flavobacteriales</taxon>
        <taxon>Flavobacteriaceae</taxon>
        <taxon>Maribacter</taxon>
    </lineage>
</organism>
<accession>A0A223V276</accession>
<gene>
    <name evidence="1" type="ORF">CJ263_03760</name>
</gene>